<proteinExistence type="predicted"/>
<feature type="transmembrane region" description="Helical" evidence="1">
    <location>
        <begin position="190"/>
        <end position="212"/>
    </location>
</feature>
<accession>A0A437M2X9</accession>
<feature type="transmembrane region" description="Helical" evidence="1">
    <location>
        <begin position="282"/>
        <end position="300"/>
    </location>
</feature>
<comment type="caution">
    <text evidence="3">The sequence shown here is derived from an EMBL/GenBank/DDBJ whole genome shotgun (WGS) entry which is preliminary data.</text>
</comment>
<dbReference type="RefSeq" id="WP_127789311.1">
    <property type="nucleotide sequence ID" value="NZ_SACL01000008.1"/>
</dbReference>
<evidence type="ECO:0000313" key="3">
    <source>
        <dbReference type="EMBL" id="RVT91982.1"/>
    </source>
</evidence>
<sequence length="303" mass="32177">MIPPWILFTVSAAGFQTWRTAKQQKLRGKLSVNGAGVVRFLYGVPAGFVILGTYLALFGGSFGSFTPLFLFYCMLGGLGQILGTNLLIMSFDSRGFAVGTAYSKTEAIQAAFIALFLLGETLSPLSWAGIALSVSGVLTLSFAGKGFSVGAFIEASLQRGALLGIGAGSCFAICSIFIKSANIALDGDDPVLKALVCLVVINGMQTIMQGSWMLWREPGEVRRVFANWKDSMWVGALSASGSACWFSGFALAPVAMVRAVGQVEILFTLLASRFYLKERTSLTERVGALIVVAGVVLVLLGRH</sequence>
<name>A0A437M2X9_9PROT</name>
<keyword evidence="4" id="KW-1185">Reference proteome</keyword>
<dbReference type="GO" id="GO:0016020">
    <property type="term" value="C:membrane"/>
    <property type="evidence" value="ECO:0007669"/>
    <property type="project" value="InterPro"/>
</dbReference>
<protein>
    <submittedName>
        <fullName evidence="3">EamA/RhaT family transporter</fullName>
    </submittedName>
</protein>
<dbReference type="Proteomes" id="UP000282957">
    <property type="component" value="Unassembled WGS sequence"/>
</dbReference>
<dbReference type="OrthoDB" id="5243804at2"/>
<organism evidence="3 4">
    <name type="scientific">Rhodovarius crocodyli</name>
    <dbReference type="NCBI Taxonomy" id="1979269"/>
    <lineage>
        <taxon>Bacteria</taxon>
        <taxon>Pseudomonadati</taxon>
        <taxon>Pseudomonadota</taxon>
        <taxon>Alphaproteobacteria</taxon>
        <taxon>Acetobacterales</taxon>
        <taxon>Roseomonadaceae</taxon>
        <taxon>Rhodovarius</taxon>
    </lineage>
</organism>
<keyword evidence="1" id="KW-0812">Transmembrane</keyword>
<feature type="transmembrane region" description="Helical" evidence="1">
    <location>
        <begin position="69"/>
        <end position="89"/>
    </location>
</feature>
<reference evidence="3 4" key="1">
    <citation type="submission" date="2019-01" db="EMBL/GenBank/DDBJ databases">
        <authorList>
            <person name="Chen W.-M."/>
        </authorList>
    </citation>
    <scope>NUCLEOTIDE SEQUENCE [LARGE SCALE GENOMIC DNA]</scope>
    <source>
        <strain evidence="3 4">CCP-6</strain>
    </source>
</reference>
<dbReference type="InterPro" id="IPR037185">
    <property type="entry name" value="EmrE-like"/>
</dbReference>
<dbReference type="SUPFAM" id="SSF103481">
    <property type="entry name" value="Multidrug resistance efflux transporter EmrE"/>
    <property type="match status" value="2"/>
</dbReference>
<dbReference type="Gene3D" id="1.10.3730.20">
    <property type="match status" value="1"/>
</dbReference>
<dbReference type="InterPro" id="IPR000620">
    <property type="entry name" value="EamA_dom"/>
</dbReference>
<feature type="transmembrane region" description="Helical" evidence="1">
    <location>
        <begin position="37"/>
        <end position="57"/>
    </location>
</feature>
<keyword evidence="1" id="KW-1133">Transmembrane helix</keyword>
<feature type="domain" description="EamA" evidence="2">
    <location>
        <begin position="159"/>
        <end position="299"/>
    </location>
</feature>
<dbReference type="AlphaFoldDB" id="A0A437M2X9"/>
<feature type="transmembrane region" description="Helical" evidence="1">
    <location>
        <begin position="232"/>
        <end position="252"/>
    </location>
</feature>
<dbReference type="Pfam" id="PF00892">
    <property type="entry name" value="EamA"/>
    <property type="match status" value="1"/>
</dbReference>
<evidence type="ECO:0000259" key="2">
    <source>
        <dbReference type="Pfam" id="PF00892"/>
    </source>
</evidence>
<feature type="transmembrane region" description="Helical" evidence="1">
    <location>
        <begin position="160"/>
        <end position="178"/>
    </location>
</feature>
<evidence type="ECO:0000313" key="4">
    <source>
        <dbReference type="Proteomes" id="UP000282957"/>
    </source>
</evidence>
<feature type="transmembrane region" description="Helical" evidence="1">
    <location>
        <begin position="110"/>
        <end position="140"/>
    </location>
</feature>
<gene>
    <name evidence="3" type="ORF">EOD42_19775</name>
</gene>
<evidence type="ECO:0000256" key="1">
    <source>
        <dbReference type="SAM" id="Phobius"/>
    </source>
</evidence>
<keyword evidence="1" id="KW-0472">Membrane</keyword>
<dbReference type="EMBL" id="SACL01000008">
    <property type="protein sequence ID" value="RVT91982.1"/>
    <property type="molecule type" value="Genomic_DNA"/>
</dbReference>